<evidence type="ECO:0000256" key="6">
    <source>
        <dbReference type="ARBA" id="ARBA00023014"/>
    </source>
</evidence>
<dbReference type="GO" id="GO:0016491">
    <property type="term" value="F:oxidoreductase activity"/>
    <property type="evidence" value="ECO:0007669"/>
    <property type="project" value="UniProtKB-KW"/>
</dbReference>
<dbReference type="Gene3D" id="3.30.413.10">
    <property type="entry name" value="Sulfite Reductase Hemoprotein, domain 1"/>
    <property type="match status" value="2"/>
</dbReference>
<evidence type="ECO:0000256" key="4">
    <source>
        <dbReference type="ARBA" id="ARBA00023002"/>
    </source>
</evidence>
<dbReference type="InterPro" id="IPR045854">
    <property type="entry name" value="NO2/SO3_Rdtase_4Fe4S_sf"/>
</dbReference>
<dbReference type="Gene3D" id="3.90.480.10">
    <property type="entry name" value="Sulfite Reductase Hemoprotein,Domain 2"/>
    <property type="match status" value="1"/>
</dbReference>
<sequence>MNAFSRRGACPALSAPMQTGDGLLVRLNPVAGGLSPKSLIGLGESASQHGNGIMEVTARGSLQIRGLTPASARLLAMEVDALGIAVRTGVPVETGPLAGLDPQEIADPRPLAERIRAAIAEAGLAQRLGPKVSVIVDGGGRLGMDVVTADVRLAAVRVDATIQWKMSVAGDGQGAKSLVMVEEEAARDIAIAILRMVAEKGREAHARDLTERQLTSLASWHSFAPPSVLPDISPTRGEIAPWSPLSPIAKGAEGEPPAKLISPQVGEMPSGGKEGRTEGGAVERFPVPARLPIGVFDLTDGIALGIGLPFGSMPAQKFIGLTQHALTLGATEIRLAPHRALLFIGLSPAACHSLQQTAASLGFVTDAADPRTKIAACPGAPACASGRIATRDIAETIATENRDLLDASVTLHISGCAKGCAHPGPAALTLVGGDSGAGLVVDGTAKALPAGYRPGYDAARGVGRIAAAIREARFRGETTAACLTRLGAAGVTEPYRQE</sequence>
<feature type="domain" description="Nitrite/Sulfite reductase ferredoxin-like" evidence="8">
    <location>
        <begin position="16"/>
        <end position="71"/>
    </location>
</feature>
<accession>A0A1R3VI98</accession>
<evidence type="ECO:0000256" key="3">
    <source>
        <dbReference type="ARBA" id="ARBA00022723"/>
    </source>
</evidence>
<dbReference type="Pfam" id="PF03460">
    <property type="entry name" value="NIR_SIR_ferr"/>
    <property type="match status" value="1"/>
</dbReference>
<keyword evidence="1" id="KW-0004">4Fe-4S</keyword>
<reference evidence="10" key="1">
    <citation type="submission" date="2017-01" db="EMBL/GenBank/DDBJ databases">
        <authorList>
            <person name="Brunel B."/>
        </authorList>
    </citation>
    <scope>NUCLEOTIDE SEQUENCE [LARGE SCALE GENOMIC DNA]</scope>
</reference>
<dbReference type="RefSeq" id="WP_077383411.1">
    <property type="nucleotide sequence ID" value="NZ_FTPD01000067.1"/>
</dbReference>
<dbReference type="EMBL" id="FTPD01000067">
    <property type="protein sequence ID" value="SIT59637.1"/>
    <property type="molecule type" value="Genomic_DNA"/>
</dbReference>
<keyword evidence="10" id="KW-1185">Reference proteome</keyword>
<dbReference type="STRING" id="1631249.BQ8794_70567"/>
<gene>
    <name evidence="9" type="ORF">BQ8794_70567</name>
</gene>
<protein>
    <submittedName>
        <fullName evidence="9">Cobalamin biosynthesis protein CobG</fullName>
    </submittedName>
</protein>
<keyword evidence="4" id="KW-0560">Oxidoreductase</keyword>
<evidence type="ECO:0000256" key="1">
    <source>
        <dbReference type="ARBA" id="ARBA00022485"/>
    </source>
</evidence>
<keyword evidence="5" id="KW-0408">Iron</keyword>
<keyword evidence="3" id="KW-0479">Metal-binding</keyword>
<evidence type="ECO:0000256" key="2">
    <source>
        <dbReference type="ARBA" id="ARBA00022617"/>
    </source>
</evidence>
<keyword evidence="6" id="KW-0411">Iron-sulfur</keyword>
<dbReference type="InterPro" id="IPR012798">
    <property type="entry name" value="Cbl_synth_CobG-like"/>
</dbReference>
<dbReference type="GO" id="GO:0051539">
    <property type="term" value="F:4 iron, 4 sulfur cluster binding"/>
    <property type="evidence" value="ECO:0007669"/>
    <property type="project" value="UniProtKB-KW"/>
</dbReference>
<dbReference type="PANTHER" id="PTHR32439:SF9">
    <property type="entry name" value="BLR3264 PROTEIN"/>
    <property type="match status" value="1"/>
</dbReference>
<dbReference type="InterPro" id="IPR051329">
    <property type="entry name" value="NIR_SIR_4Fe-4S"/>
</dbReference>
<evidence type="ECO:0000313" key="9">
    <source>
        <dbReference type="EMBL" id="SIT59637.1"/>
    </source>
</evidence>
<name>A0A1R3VI98_9HYPH</name>
<dbReference type="SUPFAM" id="SSF55124">
    <property type="entry name" value="Nitrite/Sulfite reductase N-terminal domain-like"/>
    <property type="match status" value="2"/>
</dbReference>
<evidence type="ECO:0000256" key="5">
    <source>
        <dbReference type="ARBA" id="ARBA00023004"/>
    </source>
</evidence>
<dbReference type="SUPFAM" id="SSF56014">
    <property type="entry name" value="Nitrite and sulphite reductase 4Fe-4S domain-like"/>
    <property type="match status" value="2"/>
</dbReference>
<dbReference type="PANTHER" id="PTHR32439">
    <property type="entry name" value="FERREDOXIN--NITRITE REDUCTASE, CHLOROPLASTIC"/>
    <property type="match status" value="1"/>
</dbReference>
<dbReference type="AlphaFoldDB" id="A0A1R3VI98"/>
<feature type="region of interest" description="Disordered" evidence="7">
    <location>
        <begin position="260"/>
        <end position="280"/>
    </location>
</feature>
<dbReference type="Proteomes" id="UP000188388">
    <property type="component" value="Unassembled WGS sequence"/>
</dbReference>
<evidence type="ECO:0000256" key="7">
    <source>
        <dbReference type="SAM" id="MobiDB-lite"/>
    </source>
</evidence>
<dbReference type="InterPro" id="IPR005117">
    <property type="entry name" value="NiRdtase/SiRdtase_haem-b_fer"/>
</dbReference>
<dbReference type="InterPro" id="IPR036136">
    <property type="entry name" value="Nit/Sulf_reduc_fer-like_dom_sf"/>
</dbReference>
<organism evidence="9 10">
    <name type="scientific">Mesorhizobium prunaredense</name>
    <dbReference type="NCBI Taxonomy" id="1631249"/>
    <lineage>
        <taxon>Bacteria</taxon>
        <taxon>Pseudomonadati</taxon>
        <taxon>Pseudomonadota</taxon>
        <taxon>Alphaproteobacteria</taxon>
        <taxon>Hyphomicrobiales</taxon>
        <taxon>Phyllobacteriaceae</taxon>
        <taxon>Mesorhizobium</taxon>
    </lineage>
</organism>
<dbReference type="GO" id="GO:0046872">
    <property type="term" value="F:metal ion binding"/>
    <property type="evidence" value="ECO:0007669"/>
    <property type="project" value="UniProtKB-KW"/>
</dbReference>
<evidence type="ECO:0000313" key="10">
    <source>
        <dbReference type="Proteomes" id="UP000188388"/>
    </source>
</evidence>
<proteinExistence type="predicted"/>
<dbReference type="NCBIfam" id="TIGR02435">
    <property type="entry name" value="CobG"/>
    <property type="match status" value="1"/>
</dbReference>
<keyword evidence="2" id="KW-0349">Heme</keyword>
<evidence type="ECO:0000259" key="8">
    <source>
        <dbReference type="Pfam" id="PF03460"/>
    </source>
</evidence>